<sequence>MSSPSTVPPSRLPLDPATHLPSIHTFGELSQFLRSAVADEDSRQFSEGMTLLATHIEAIVACLRLDRSRAAVAPLLMDFLTVLRDHRTMVVGLGLEWRGLYEYASYLQALNNFRVLIGQWLLQGDARGAQLQLAAEDFELVAWRTLGEGLLLIDMYEQLVRDPLDGEFVVTQPFTREEGPQVERALQWWKKLRL</sequence>
<dbReference type="EMBL" id="VOBQ01000017">
    <property type="protein sequence ID" value="TWO68834.1"/>
    <property type="molecule type" value="Genomic_DNA"/>
</dbReference>
<gene>
    <name evidence="1" type="ORF">FN976_20760</name>
</gene>
<evidence type="ECO:0000313" key="2">
    <source>
        <dbReference type="Proteomes" id="UP000318199"/>
    </source>
</evidence>
<accession>A0A562ZKX5</accession>
<dbReference type="OrthoDB" id="8808478at2"/>
<comment type="caution">
    <text evidence="1">The sequence shown here is derived from an EMBL/GenBank/DDBJ whole genome shotgun (WGS) entry which is preliminary data.</text>
</comment>
<reference evidence="1 2" key="1">
    <citation type="submission" date="2019-07" db="EMBL/GenBank/DDBJ databases">
        <title>Caenimonas sedimenti sp. nov., isolated from activated sludge.</title>
        <authorList>
            <person name="Xu J."/>
        </authorList>
    </citation>
    <scope>NUCLEOTIDE SEQUENCE [LARGE SCALE GENOMIC DNA]</scope>
    <source>
        <strain evidence="1 2">HX-9-20</strain>
    </source>
</reference>
<keyword evidence="2" id="KW-1185">Reference proteome</keyword>
<organism evidence="1 2">
    <name type="scientific">Caenimonas sedimenti</name>
    <dbReference type="NCBI Taxonomy" id="2596921"/>
    <lineage>
        <taxon>Bacteria</taxon>
        <taxon>Pseudomonadati</taxon>
        <taxon>Pseudomonadota</taxon>
        <taxon>Betaproteobacteria</taxon>
        <taxon>Burkholderiales</taxon>
        <taxon>Comamonadaceae</taxon>
        <taxon>Caenimonas</taxon>
    </lineage>
</organism>
<evidence type="ECO:0000313" key="1">
    <source>
        <dbReference type="EMBL" id="TWO68834.1"/>
    </source>
</evidence>
<name>A0A562ZKX5_9BURK</name>
<dbReference type="RefSeq" id="WP_145894986.1">
    <property type="nucleotide sequence ID" value="NZ_VOBQ01000017.1"/>
</dbReference>
<dbReference type="Proteomes" id="UP000318199">
    <property type="component" value="Unassembled WGS sequence"/>
</dbReference>
<proteinExistence type="predicted"/>
<protein>
    <submittedName>
        <fullName evidence="1">Uncharacterized protein</fullName>
    </submittedName>
</protein>
<dbReference type="AlphaFoldDB" id="A0A562ZKX5"/>